<dbReference type="InterPro" id="IPR029052">
    <property type="entry name" value="Metallo-depent_PP-like"/>
</dbReference>
<reference evidence="1" key="1">
    <citation type="submission" date="2020-04" db="EMBL/GenBank/DDBJ databases">
        <authorList>
            <person name="Chiriac C."/>
            <person name="Salcher M."/>
            <person name="Ghai R."/>
            <person name="Kavagutti S V."/>
        </authorList>
    </citation>
    <scope>NUCLEOTIDE SEQUENCE</scope>
</reference>
<dbReference type="SUPFAM" id="SSF56300">
    <property type="entry name" value="Metallo-dependent phosphatases"/>
    <property type="match status" value="1"/>
</dbReference>
<evidence type="ECO:0000313" key="1">
    <source>
        <dbReference type="EMBL" id="CAB4138299.1"/>
    </source>
</evidence>
<dbReference type="Gene3D" id="3.60.21.10">
    <property type="match status" value="1"/>
</dbReference>
<sequence length="361" mass="38283">MPTSKQSISPRNRPTAPVASIDADEVIVYVLGDLHFSINPPSGRNDTYAKDLVSVLKFVAEQASKEHAASGQYPIVCCVGDWFHRKGASCAEAIALMQLLRPIVKMTGPILGIDGNHDQFAGDPSTSRLSQAFGVLLQSGLVRDAELDPARIKVGNTAVGIIGAGYKTSHGIAVSAMERSAAACMKHGVATFVVGLSHADAYIATTEAHELVVASHGGMLARSSVVCNGHLHDQTGSGKVDYADKFGAGRGLFLQVGTSIIVGKGEDHHSPTMTRLCITGERCRVSRIALPRTESSLAFAEEKEQAAPLDEMEINEIVRQIREQTIGGDSPVTLLDSIATTMSKSGSDAHRRAKKIISECA</sequence>
<proteinExistence type="predicted"/>
<dbReference type="EMBL" id="LR796342">
    <property type="protein sequence ID" value="CAB4138299.1"/>
    <property type="molecule type" value="Genomic_DNA"/>
</dbReference>
<protein>
    <submittedName>
        <fullName evidence="1">Calcineurin-like phosphoesterase domain, ApaH type</fullName>
    </submittedName>
</protein>
<gene>
    <name evidence="1" type="ORF">UFOVP329_61</name>
</gene>
<organism evidence="1">
    <name type="scientific">uncultured Caudovirales phage</name>
    <dbReference type="NCBI Taxonomy" id="2100421"/>
    <lineage>
        <taxon>Viruses</taxon>
        <taxon>Duplodnaviria</taxon>
        <taxon>Heunggongvirae</taxon>
        <taxon>Uroviricota</taxon>
        <taxon>Caudoviricetes</taxon>
        <taxon>Peduoviridae</taxon>
        <taxon>Maltschvirus</taxon>
        <taxon>Maltschvirus maltsch</taxon>
    </lineage>
</organism>
<accession>A0A6J5M2Z1</accession>
<name>A0A6J5M2Z1_9CAUD</name>